<dbReference type="SUPFAM" id="SSF46689">
    <property type="entry name" value="Homeodomain-like"/>
    <property type="match status" value="1"/>
</dbReference>
<dbReference type="InterPro" id="IPR009057">
    <property type="entry name" value="Homeodomain-like_sf"/>
</dbReference>
<dbReference type="Gene3D" id="1.10.10.60">
    <property type="entry name" value="Homeodomain-like"/>
    <property type="match status" value="1"/>
</dbReference>
<keyword evidence="1" id="KW-0175">Coiled coil</keyword>
<feature type="coiled-coil region" evidence="1">
    <location>
        <begin position="111"/>
        <end position="138"/>
    </location>
</feature>
<dbReference type="EMBL" id="FWEV01000263">
    <property type="protein sequence ID" value="SLM31444.1"/>
    <property type="molecule type" value="Genomic_DNA"/>
</dbReference>
<keyword evidence="3" id="KW-1185">Reference proteome</keyword>
<sequence length="146" mass="16896">MGYPLSMKEAVVKKVLMSNKTHYEIAKEVGIARSTLTYWLKQYTKDGEMNLINVEKSPKDWSGEERFNALLTTASMSETNRVSWCRKEGLFTHHLDQWKKDAIFLLTQKESSLKSNDLKELKREIISLKKELSRKDQALAETAARL</sequence>
<gene>
    <name evidence="2" type="ORF">MTBBW1_3350001</name>
</gene>
<reference evidence="2 3" key="1">
    <citation type="submission" date="2017-03" db="EMBL/GenBank/DDBJ databases">
        <authorList>
            <person name="Afonso C.L."/>
            <person name="Miller P.J."/>
            <person name="Scott M.A."/>
            <person name="Spackman E."/>
            <person name="Goraichik I."/>
            <person name="Dimitrov K.M."/>
            <person name="Suarez D.L."/>
            <person name="Swayne D.E."/>
        </authorList>
    </citation>
    <scope>NUCLEOTIDE SEQUENCE [LARGE SCALE GENOMIC DNA]</scope>
    <source>
        <strain evidence="2">PRJEB14757</strain>
    </source>
</reference>
<dbReference type="AlphaFoldDB" id="A0A1W1HG42"/>
<organism evidence="2 3">
    <name type="scientific">Desulfamplus magnetovallimortis</name>
    <dbReference type="NCBI Taxonomy" id="1246637"/>
    <lineage>
        <taxon>Bacteria</taxon>
        <taxon>Pseudomonadati</taxon>
        <taxon>Thermodesulfobacteriota</taxon>
        <taxon>Desulfobacteria</taxon>
        <taxon>Desulfobacterales</taxon>
        <taxon>Desulfobacteraceae</taxon>
        <taxon>Desulfamplus</taxon>
    </lineage>
</organism>
<evidence type="ECO:0000256" key="1">
    <source>
        <dbReference type="SAM" id="Coils"/>
    </source>
</evidence>
<accession>A0A1W1HG42</accession>
<protein>
    <submittedName>
        <fullName evidence="2">Transposase</fullName>
    </submittedName>
</protein>
<dbReference type="STRING" id="1246637.MTBBW1_3350001"/>
<dbReference type="RefSeq" id="WP_080810175.1">
    <property type="nucleotide sequence ID" value="NZ_LT828636.1"/>
</dbReference>
<dbReference type="Proteomes" id="UP000191931">
    <property type="component" value="Unassembled WGS sequence"/>
</dbReference>
<proteinExistence type="predicted"/>
<name>A0A1W1HG42_9BACT</name>
<dbReference type="OrthoDB" id="5420548at2"/>
<evidence type="ECO:0000313" key="2">
    <source>
        <dbReference type="EMBL" id="SLM31444.1"/>
    </source>
</evidence>
<evidence type="ECO:0000313" key="3">
    <source>
        <dbReference type="Proteomes" id="UP000191931"/>
    </source>
</evidence>